<organism evidence="2 3">
    <name type="scientific">Gordonia asplenii</name>
    <dbReference type="NCBI Taxonomy" id="2725283"/>
    <lineage>
        <taxon>Bacteria</taxon>
        <taxon>Bacillati</taxon>
        <taxon>Actinomycetota</taxon>
        <taxon>Actinomycetes</taxon>
        <taxon>Mycobacteriales</taxon>
        <taxon>Gordoniaceae</taxon>
        <taxon>Gordonia</taxon>
    </lineage>
</organism>
<dbReference type="RefSeq" id="WP_170197821.1">
    <property type="nucleotide sequence ID" value="NZ_JABBNB010000085.1"/>
</dbReference>
<evidence type="ECO:0000313" key="2">
    <source>
        <dbReference type="EMBL" id="NMO05317.1"/>
    </source>
</evidence>
<dbReference type="InterPro" id="IPR002559">
    <property type="entry name" value="Transposase_11"/>
</dbReference>
<dbReference type="InterPro" id="IPR012337">
    <property type="entry name" value="RNaseH-like_sf"/>
</dbReference>
<dbReference type="EMBL" id="JABBNB010000085">
    <property type="protein sequence ID" value="NMO05317.1"/>
    <property type="molecule type" value="Genomic_DNA"/>
</dbReference>
<dbReference type="AlphaFoldDB" id="A0A848L438"/>
<evidence type="ECO:0000259" key="1">
    <source>
        <dbReference type="Pfam" id="PF01609"/>
    </source>
</evidence>
<reference evidence="2 3" key="1">
    <citation type="submission" date="2020-04" db="EMBL/GenBank/DDBJ databases">
        <title>Gordonia sp. nov. TBRC 11910.</title>
        <authorList>
            <person name="Suriyachadkun C."/>
        </authorList>
    </citation>
    <scope>NUCLEOTIDE SEQUENCE [LARGE SCALE GENOMIC DNA]</scope>
    <source>
        <strain evidence="2 3">TBRC 11910</strain>
    </source>
</reference>
<protein>
    <submittedName>
        <fullName evidence="2">IS4 family transposase</fullName>
    </submittedName>
</protein>
<dbReference type="GO" id="GO:0003677">
    <property type="term" value="F:DNA binding"/>
    <property type="evidence" value="ECO:0007669"/>
    <property type="project" value="InterPro"/>
</dbReference>
<feature type="domain" description="Transposase IS4-like" evidence="1">
    <location>
        <begin position="20"/>
        <end position="205"/>
    </location>
</feature>
<accession>A0A848L438</accession>
<gene>
    <name evidence="2" type="ORF">HH308_29290</name>
</gene>
<dbReference type="SUPFAM" id="SSF53098">
    <property type="entry name" value="Ribonuclease H-like"/>
    <property type="match status" value="1"/>
</dbReference>
<evidence type="ECO:0000313" key="3">
    <source>
        <dbReference type="Proteomes" id="UP000550729"/>
    </source>
</evidence>
<dbReference type="Proteomes" id="UP000550729">
    <property type="component" value="Unassembled WGS sequence"/>
</dbReference>
<dbReference type="PANTHER" id="PTHR37529">
    <property type="entry name" value="TRANSPOSASE INSG FOR INSERTION SEQUENCE ELEMENT IS4-RELATED"/>
    <property type="match status" value="1"/>
</dbReference>
<dbReference type="InterPro" id="IPR047952">
    <property type="entry name" value="Transpos_IS4"/>
</dbReference>
<dbReference type="GO" id="GO:0006313">
    <property type="term" value="P:DNA transposition"/>
    <property type="evidence" value="ECO:0007669"/>
    <property type="project" value="InterPro"/>
</dbReference>
<sequence>EFFGRPASTRSAQAAFPQARIAALAECGTHALFDAVVGPRDISEVSMMRTLVSRLQPGMLCLADRGLYGFDLWSQAAGTGADLLWRVKRTQRPRFIDTLPDGSWLARIIPTSGKGRRSRQAVTVRVIDYTLDDGRDIEQTYRLLTTILDPEQASAAELAAAYHQRWEIESVFDELKTHQRGPRVVLRSKSPALVQQEIWGHLCCHYAVRTLMVDTAADTGLDPDRISFVAALRISRRSLSHSSFSPS</sequence>
<proteinExistence type="predicted"/>
<dbReference type="NCBIfam" id="NF033592">
    <property type="entry name" value="transpos_IS4_1"/>
    <property type="match status" value="1"/>
</dbReference>
<dbReference type="Pfam" id="PF01609">
    <property type="entry name" value="DDE_Tnp_1"/>
    <property type="match status" value="1"/>
</dbReference>
<keyword evidence="3" id="KW-1185">Reference proteome</keyword>
<name>A0A848L438_9ACTN</name>
<dbReference type="PANTHER" id="PTHR37529:SF1">
    <property type="entry name" value="TRANSPOSASE INSG FOR INSERTION SEQUENCE ELEMENT IS4-RELATED"/>
    <property type="match status" value="1"/>
</dbReference>
<feature type="non-terminal residue" evidence="2">
    <location>
        <position position="1"/>
    </location>
</feature>
<dbReference type="Gene3D" id="3.90.350.10">
    <property type="entry name" value="Transposase Inhibitor Protein From Tn5, Chain A, domain 1"/>
    <property type="match status" value="1"/>
</dbReference>
<comment type="caution">
    <text evidence="2">The sequence shown here is derived from an EMBL/GenBank/DDBJ whole genome shotgun (WGS) entry which is preliminary data.</text>
</comment>
<dbReference type="GO" id="GO:0004803">
    <property type="term" value="F:transposase activity"/>
    <property type="evidence" value="ECO:0007669"/>
    <property type="project" value="InterPro"/>
</dbReference>